<evidence type="ECO:0000313" key="10">
    <source>
        <dbReference type="Proteomes" id="UP000663870"/>
    </source>
</evidence>
<evidence type="ECO:0000313" key="8">
    <source>
        <dbReference type="EMBL" id="CAF3877793.1"/>
    </source>
</evidence>
<evidence type="ECO:0000313" key="2">
    <source>
        <dbReference type="EMBL" id="CAF0782031.1"/>
    </source>
</evidence>
<dbReference type="EMBL" id="CAJNOO010000072">
    <property type="protein sequence ID" value="CAF0785392.1"/>
    <property type="molecule type" value="Genomic_DNA"/>
</dbReference>
<organism evidence="3 10">
    <name type="scientific">Rotaria sordida</name>
    <dbReference type="NCBI Taxonomy" id="392033"/>
    <lineage>
        <taxon>Eukaryota</taxon>
        <taxon>Metazoa</taxon>
        <taxon>Spiralia</taxon>
        <taxon>Gnathifera</taxon>
        <taxon>Rotifera</taxon>
        <taxon>Eurotatoria</taxon>
        <taxon>Bdelloidea</taxon>
        <taxon>Philodinida</taxon>
        <taxon>Philodinidae</taxon>
        <taxon>Rotaria</taxon>
    </lineage>
</organism>
<evidence type="ECO:0000313" key="1">
    <source>
        <dbReference type="EMBL" id="CAF0723187.1"/>
    </source>
</evidence>
<dbReference type="AlphaFoldDB" id="A0A813RN29"/>
<dbReference type="EMBL" id="CAJOAX010003877">
    <property type="protein sequence ID" value="CAF3877793.1"/>
    <property type="molecule type" value="Genomic_DNA"/>
</dbReference>
<dbReference type="EMBL" id="CAJNOL010000044">
    <property type="protein sequence ID" value="CAF0782031.1"/>
    <property type="molecule type" value="Genomic_DNA"/>
</dbReference>
<name>A0A813RN29_9BILA</name>
<evidence type="ECO:0000313" key="7">
    <source>
        <dbReference type="EMBL" id="CAF3727215.1"/>
    </source>
</evidence>
<dbReference type="EMBL" id="CAJNOH010000001">
    <property type="protein sequence ID" value="CAF0723187.1"/>
    <property type="molecule type" value="Genomic_DNA"/>
</dbReference>
<dbReference type="SUPFAM" id="SSF141000">
    <property type="entry name" value="Glu-tRNAGln amidotransferase C subunit"/>
    <property type="match status" value="1"/>
</dbReference>
<dbReference type="EMBL" id="CAJOBE010001248">
    <property type="protein sequence ID" value="CAF3727215.1"/>
    <property type="molecule type" value="Genomic_DNA"/>
</dbReference>
<dbReference type="EMBL" id="CAJNOU010000135">
    <property type="protein sequence ID" value="CAF0881281.1"/>
    <property type="molecule type" value="Genomic_DNA"/>
</dbReference>
<evidence type="ECO:0000313" key="4">
    <source>
        <dbReference type="EMBL" id="CAF0785392.1"/>
    </source>
</evidence>
<proteinExistence type="predicted"/>
<dbReference type="InterPro" id="IPR036113">
    <property type="entry name" value="Asp/Glu-ADT_sf_sub_c"/>
</dbReference>
<dbReference type="Proteomes" id="UP000663864">
    <property type="component" value="Unassembled WGS sequence"/>
</dbReference>
<dbReference type="EMBL" id="CAJNOT010000435">
    <property type="protein sequence ID" value="CAF0981183.1"/>
    <property type="molecule type" value="Genomic_DNA"/>
</dbReference>
<evidence type="ECO:0000313" key="5">
    <source>
        <dbReference type="EMBL" id="CAF0881281.1"/>
    </source>
</evidence>
<evidence type="ECO:0000313" key="3">
    <source>
        <dbReference type="EMBL" id="CAF0783368.1"/>
    </source>
</evidence>
<dbReference type="Proteomes" id="UP000663836">
    <property type="component" value="Unassembled WGS sequence"/>
</dbReference>
<reference evidence="3" key="1">
    <citation type="submission" date="2021-02" db="EMBL/GenBank/DDBJ databases">
        <authorList>
            <person name="Nowell W R."/>
        </authorList>
    </citation>
    <scope>NUCLEOTIDE SEQUENCE</scope>
</reference>
<evidence type="ECO:0000313" key="9">
    <source>
        <dbReference type="EMBL" id="CAF3923806.1"/>
    </source>
</evidence>
<keyword evidence="10" id="KW-1185">Reference proteome</keyword>
<dbReference type="Proteomes" id="UP000663854">
    <property type="component" value="Unassembled WGS sequence"/>
</dbReference>
<dbReference type="Proteomes" id="UP000663889">
    <property type="component" value="Unassembled WGS sequence"/>
</dbReference>
<evidence type="ECO:0000313" key="6">
    <source>
        <dbReference type="EMBL" id="CAF0981183.1"/>
    </source>
</evidence>
<accession>A0A813RN29</accession>
<dbReference type="EMBL" id="CAJOBD010003023">
    <property type="protein sequence ID" value="CAF3923806.1"/>
    <property type="molecule type" value="Genomic_DNA"/>
</dbReference>
<sequence length="135" mass="15628">MSLFILFRRSFSILQQTKEKILSNPIKIDIDMQNKLEHLSLISFQDEKTIKKVEQTIHSSNIIHQANVDHLQPLYTLVETELCPLRQTDTISIEKTLQTKQVLENAANIYEEHLVAPMIGKRESQTVEKVDTTKL</sequence>
<dbReference type="Proteomes" id="UP000663874">
    <property type="component" value="Unassembled WGS sequence"/>
</dbReference>
<dbReference type="Proteomes" id="UP000663823">
    <property type="component" value="Unassembled WGS sequence"/>
</dbReference>
<evidence type="ECO:0008006" key="11">
    <source>
        <dbReference type="Google" id="ProtNLM"/>
    </source>
</evidence>
<gene>
    <name evidence="7" type="ORF">FNK824_LOCUS10859</name>
    <name evidence="9" type="ORF">JBS370_LOCUS22073</name>
    <name evidence="2" type="ORF">JXQ802_LOCUS3278</name>
    <name evidence="3" type="ORF">JXQ802_LOCUS3343</name>
    <name evidence="8" type="ORF">OTI717_LOCUS22589</name>
    <name evidence="1" type="ORF">PYM288_LOCUS386</name>
    <name evidence="4" type="ORF">RFH988_LOCUS3134</name>
    <name evidence="5" type="ORF">SEV965_LOCUS4634</name>
    <name evidence="6" type="ORF">ZHD862_LOCUS11510</name>
</gene>
<dbReference type="GO" id="GO:0006450">
    <property type="term" value="P:regulation of translational fidelity"/>
    <property type="evidence" value="ECO:0007669"/>
    <property type="project" value="InterPro"/>
</dbReference>
<protein>
    <recommendedName>
        <fullName evidence="11">Glu-AdT subunit C</fullName>
    </recommendedName>
</protein>
<dbReference type="Proteomes" id="UP000663870">
    <property type="component" value="Unassembled WGS sequence"/>
</dbReference>
<dbReference type="EMBL" id="CAJNOL010000045">
    <property type="protein sequence ID" value="CAF0783368.1"/>
    <property type="molecule type" value="Genomic_DNA"/>
</dbReference>
<dbReference type="Proteomes" id="UP000663882">
    <property type="component" value="Unassembled WGS sequence"/>
</dbReference>
<dbReference type="OrthoDB" id="5394539at2759"/>
<comment type="caution">
    <text evidence="3">The sequence shown here is derived from an EMBL/GenBank/DDBJ whole genome shotgun (WGS) entry which is preliminary data.</text>
</comment>